<evidence type="ECO:0000313" key="1">
    <source>
        <dbReference type="EMBL" id="KAI8428842.1"/>
    </source>
</evidence>
<dbReference type="EMBL" id="CM046112">
    <property type="protein sequence ID" value="KAI8428842.1"/>
    <property type="molecule type" value="Genomic_DNA"/>
</dbReference>
<comment type="caution">
    <text evidence="1">The sequence shown here is derived from an EMBL/GenBank/DDBJ whole genome shotgun (WGS) entry which is preliminary data.</text>
</comment>
<evidence type="ECO:0000313" key="2">
    <source>
        <dbReference type="Proteomes" id="UP001064048"/>
    </source>
</evidence>
<accession>A0ACC0JXF0</accession>
<proteinExistence type="predicted"/>
<dbReference type="Proteomes" id="UP001064048">
    <property type="component" value="Chromosome 12"/>
</dbReference>
<reference evidence="1 2" key="1">
    <citation type="journal article" date="2022" name="Genome Biol. Evol.">
        <title>The Spruce Budworm Genome: Reconstructing the Evolutionary History of Antifreeze Proteins.</title>
        <authorList>
            <person name="Beliveau C."/>
            <person name="Gagne P."/>
            <person name="Picq S."/>
            <person name="Vernygora O."/>
            <person name="Keeling C.I."/>
            <person name="Pinkney K."/>
            <person name="Doucet D."/>
            <person name="Wen F."/>
            <person name="Johnston J.S."/>
            <person name="Maaroufi H."/>
            <person name="Boyle B."/>
            <person name="Laroche J."/>
            <person name="Dewar K."/>
            <person name="Juretic N."/>
            <person name="Blackburn G."/>
            <person name="Nisole A."/>
            <person name="Brunet B."/>
            <person name="Brandao M."/>
            <person name="Lumley L."/>
            <person name="Duan J."/>
            <person name="Quan G."/>
            <person name="Lucarotti C.J."/>
            <person name="Roe A.D."/>
            <person name="Sperling F.A.H."/>
            <person name="Levesque R.C."/>
            <person name="Cusson M."/>
        </authorList>
    </citation>
    <scope>NUCLEOTIDE SEQUENCE [LARGE SCALE GENOMIC DNA]</scope>
    <source>
        <strain evidence="1">Glfc:IPQL:Cfum</strain>
    </source>
</reference>
<protein>
    <submittedName>
        <fullName evidence="1">Uncharacterized protein</fullName>
    </submittedName>
</protein>
<gene>
    <name evidence="1" type="ORF">MSG28_007492</name>
</gene>
<sequence>MRVVDEIQSSWADEVEIDQGALPPPSEVVENGLKIVTEYKYDNDNKKVKIVRSYKIEKRVVSKSIAKRKTWSKFGDSANDKPGPNPATTNVAEDVYMQFITNPKTTTTNKYVAPYLREGGAGRGTGRGMPDARRDDIAAIRISNLSNFAVEADLEDLVKVFGPVQKLYLAKEKSTGDYNAETLDKNAWLNWRRYGELVRETPGVRVVHVYDPEDIEAVFRQDDRYPARRSHVAMLHYRLGKPEVYNTGGLLSTVAKGIVLKKMHYFEHEIDISDKSLLGSFQRQPNIDLKDIVGMMVDILMAAIDTVLLLSCLVAASMAMGIPRSSVESAAARRALPALQHEEIHDEFGQYALRYVTAEGTVVSERGRLVPIPGGSGHVLVTEGETSYIGDDGNTYITKYSAGFDGYKMMLLVLCLVGSALAMPTTFPAVPRLEDEMYISAPVIRAYAAPTELAPLKNLEVRIEPIPNEEAVCLIAAAMAAPSSPAETAARRALPALQHEEIHDEYGQYALRYVTAEGTVVSERGRLVPTPDGKYVLVTEGETSFIGDDGKTYVTKYSAEEFTDATSDLEIVKTPIGAITAPFIWIWRMKSSNSLKKRSSPSADLRAKRTICALAAVAFVFAVPQDKPQAAPVQIVKQDSELDVNGYNFDFETSDGTQRQEQGEYKNDTDQQGLSVKGSYKYVAPDGQHVSVTFVADKNGYQPTQHVAEERSDDRARHGATWALLDGRLEAVLVSDFVFACLIAAVVAAPPAASPGGASVIRYDNNIGTGDYSFAY</sequence>
<feature type="non-terminal residue" evidence="1">
    <location>
        <position position="776"/>
    </location>
</feature>
<keyword evidence="2" id="KW-1185">Reference proteome</keyword>
<organism evidence="1 2">
    <name type="scientific">Choristoneura fumiferana</name>
    <name type="common">Spruce budworm moth</name>
    <name type="synonym">Archips fumiferana</name>
    <dbReference type="NCBI Taxonomy" id="7141"/>
    <lineage>
        <taxon>Eukaryota</taxon>
        <taxon>Metazoa</taxon>
        <taxon>Ecdysozoa</taxon>
        <taxon>Arthropoda</taxon>
        <taxon>Hexapoda</taxon>
        <taxon>Insecta</taxon>
        <taxon>Pterygota</taxon>
        <taxon>Neoptera</taxon>
        <taxon>Endopterygota</taxon>
        <taxon>Lepidoptera</taxon>
        <taxon>Glossata</taxon>
        <taxon>Ditrysia</taxon>
        <taxon>Tortricoidea</taxon>
        <taxon>Tortricidae</taxon>
        <taxon>Tortricinae</taxon>
        <taxon>Choristoneura</taxon>
    </lineage>
</organism>
<name>A0ACC0JXF0_CHOFU</name>